<sequence length="420" mass="46921">MTLALSRVQASILCRIFRVEDLSLSELLPNHAHDARASGPVHSTTPISDFATVSRKQNAFLALDDDKTSRKLIHLNMNSDGDILILEAFLNNEPPTPIPNQEGESKTCLPHLGIRILGKLTQGINGILYSTKLYWMRLETAVQHQRRVNPKIHDVIKNEVEKLLDAGLIYPISDSPCAPGHVQRCMLAIFLDMVEKTMESLIWMISVFGNSYENCLSRLEKMFCKDGRGQPFCVVLLERAMLWSKKALSSANKISKNGIEVGQSQIDVIAQNYLPPTTVRSLGSFLRILHSSSLMNASKLSIVPRIEFRGAHPILIDPITGNLHSNLCHEEIWRSTHRLSTRIFIDKTSGASRGVNSWFETYPCKTIGGKTVLPGRTKLDDALGLPLSLQNGHRVYPYIACVWKRPLLFRSSLAQKPIGP</sequence>
<dbReference type="EMBL" id="BQNB010016247">
    <property type="protein sequence ID" value="GJT49551.1"/>
    <property type="molecule type" value="Genomic_DNA"/>
</dbReference>
<evidence type="ECO:0000313" key="1">
    <source>
        <dbReference type="EMBL" id="GJT49551.1"/>
    </source>
</evidence>
<dbReference type="Proteomes" id="UP001151760">
    <property type="component" value="Unassembled WGS sequence"/>
</dbReference>
<proteinExistence type="predicted"/>
<accession>A0ABQ5EF84</accession>
<organism evidence="1 2">
    <name type="scientific">Tanacetum coccineum</name>
    <dbReference type="NCBI Taxonomy" id="301880"/>
    <lineage>
        <taxon>Eukaryota</taxon>
        <taxon>Viridiplantae</taxon>
        <taxon>Streptophyta</taxon>
        <taxon>Embryophyta</taxon>
        <taxon>Tracheophyta</taxon>
        <taxon>Spermatophyta</taxon>
        <taxon>Magnoliopsida</taxon>
        <taxon>eudicotyledons</taxon>
        <taxon>Gunneridae</taxon>
        <taxon>Pentapetalae</taxon>
        <taxon>asterids</taxon>
        <taxon>campanulids</taxon>
        <taxon>Asterales</taxon>
        <taxon>Asteraceae</taxon>
        <taxon>Asteroideae</taxon>
        <taxon>Anthemideae</taxon>
        <taxon>Anthemidinae</taxon>
        <taxon>Tanacetum</taxon>
    </lineage>
</organism>
<dbReference type="Gene3D" id="3.10.10.10">
    <property type="entry name" value="HIV Type 1 Reverse Transcriptase, subunit A, domain 1"/>
    <property type="match status" value="1"/>
</dbReference>
<comment type="caution">
    <text evidence="1">The sequence shown here is derived from an EMBL/GenBank/DDBJ whole genome shotgun (WGS) entry which is preliminary data.</text>
</comment>
<name>A0ABQ5EF84_9ASTR</name>
<protein>
    <submittedName>
        <fullName evidence="1">Uncharacterized protein</fullName>
    </submittedName>
</protein>
<reference evidence="1" key="2">
    <citation type="submission" date="2022-01" db="EMBL/GenBank/DDBJ databases">
        <authorList>
            <person name="Yamashiro T."/>
            <person name="Shiraishi A."/>
            <person name="Satake H."/>
            <person name="Nakayama K."/>
        </authorList>
    </citation>
    <scope>NUCLEOTIDE SEQUENCE</scope>
</reference>
<reference evidence="1" key="1">
    <citation type="journal article" date="2022" name="Int. J. Mol. Sci.">
        <title>Draft Genome of Tanacetum Coccineum: Genomic Comparison of Closely Related Tanacetum-Family Plants.</title>
        <authorList>
            <person name="Yamashiro T."/>
            <person name="Shiraishi A."/>
            <person name="Nakayama K."/>
            <person name="Satake H."/>
        </authorList>
    </citation>
    <scope>NUCLEOTIDE SEQUENCE</scope>
</reference>
<keyword evidence="2" id="KW-1185">Reference proteome</keyword>
<gene>
    <name evidence="1" type="ORF">Tco_0975708</name>
</gene>
<evidence type="ECO:0000313" key="2">
    <source>
        <dbReference type="Proteomes" id="UP001151760"/>
    </source>
</evidence>